<protein>
    <recommendedName>
        <fullName evidence="3">F-box domain-containing protein</fullName>
    </recommendedName>
</protein>
<dbReference type="InterPro" id="IPR032675">
    <property type="entry name" value="LRR_dom_sf"/>
</dbReference>
<dbReference type="Gene3D" id="3.80.10.10">
    <property type="entry name" value="Ribonuclease Inhibitor"/>
    <property type="match status" value="1"/>
</dbReference>
<dbReference type="AlphaFoldDB" id="A0A0D7B3X5"/>
<accession>A0A0D7B3X5</accession>
<gene>
    <name evidence="1" type="ORF">CYLTODRAFT_413491</name>
</gene>
<organism evidence="1 2">
    <name type="scientific">Cylindrobasidium torrendii FP15055 ss-10</name>
    <dbReference type="NCBI Taxonomy" id="1314674"/>
    <lineage>
        <taxon>Eukaryota</taxon>
        <taxon>Fungi</taxon>
        <taxon>Dikarya</taxon>
        <taxon>Basidiomycota</taxon>
        <taxon>Agaricomycotina</taxon>
        <taxon>Agaricomycetes</taxon>
        <taxon>Agaricomycetidae</taxon>
        <taxon>Agaricales</taxon>
        <taxon>Marasmiineae</taxon>
        <taxon>Physalacriaceae</taxon>
        <taxon>Cylindrobasidium</taxon>
    </lineage>
</organism>
<dbReference type="SUPFAM" id="SSF52047">
    <property type="entry name" value="RNI-like"/>
    <property type="match status" value="1"/>
</dbReference>
<dbReference type="Proteomes" id="UP000054007">
    <property type="component" value="Unassembled WGS sequence"/>
</dbReference>
<evidence type="ECO:0000313" key="2">
    <source>
        <dbReference type="Proteomes" id="UP000054007"/>
    </source>
</evidence>
<evidence type="ECO:0008006" key="3">
    <source>
        <dbReference type="Google" id="ProtNLM"/>
    </source>
</evidence>
<proteinExistence type="predicted"/>
<name>A0A0D7B3X5_9AGAR</name>
<reference evidence="1 2" key="1">
    <citation type="journal article" date="2015" name="Fungal Genet. Biol.">
        <title>Evolution of novel wood decay mechanisms in Agaricales revealed by the genome sequences of Fistulina hepatica and Cylindrobasidium torrendii.</title>
        <authorList>
            <person name="Floudas D."/>
            <person name="Held B.W."/>
            <person name="Riley R."/>
            <person name="Nagy L.G."/>
            <person name="Koehler G."/>
            <person name="Ransdell A.S."/>
            <person name="Younus H."/>
            <person name="Chow J."/>
            <person name="Chiniquy J."/>
            <person name="Lipzen A."/>
            <person name="Tritt A."/>
            <person name="Sun H."/>
            <person name="Haridas S."/>
            <person name="LaButti K."/>
            <person name="Ohm R.A."/>
            <person name="Kues U."/>
            <person name="Blanchette R.A."/>
            <person name="Grigoriev I.V."/>
            <person name="Minto R.E."/>
            <person name="Hibbett D.S."/>
        </authorList>
    </citation>
    <scope>NUCLEOTIDE SEQUENCE [LARGE SCALE GENOMIC DNA]</scope>
    <source>
        <strain evidence="1 2">FP15055 ss-10</strain>
    </source>
</reference>
<keyword evidence="2" id="KW-1185">Reference proteome</keyword>
<sequence length="458" mass="52691">MARLLDMPPELAAHIVDYLCDDEGISGLSSLALVWRYSWHQIRKRRFESVDITTRDFLDWLWQLLQTEPERGSLVKHINIQNVLGPQSGRWSHGRSPLLNVTEILERAPNITRLSLQGFSENIWQHIHEPLWRVLPNMPCLKTLELDAYQTSSVHHLFDLLQRFPALEALRLSRICIMEIEQFGNPGMIVHNSQNPFTQLFFPYLAKLVLDFYSRSDAELMQVFVDHPDIAPCITTFELAQDAKTPSPHVTRPISFATSPHICGALKRVLEVSSWHLKVLDLRAFNGYSRHLQVDRSHALVIPASMELLLFQLPIYRPQRRPRSVRLCEFWIDTLIASSCIAAVEVYIHCASDTRLDAEPVGVYADVLAQMDKVLAARAHTLVWEDTVHVPVPPRTAKLRTEAACAEDWPTMMWLYGMFPFVHKKFFQGDATPLKKGERQIKGKNSKLHSLEFFDDYL</sequence>
<dbReference type="EMBL" id="KN880648">
    <property type="protein sequence ID" value="KIY64216.1"/>
    <property type="molecule type" value="Genomic_DNA"/>
</dbReference>
<evidence type="ECO:0000313" key="1">
    <source>
        <dbReference type="EMBL" id="KIY64216.1"/>
    </source>
</evidence>